<evidence type="ECO:0000259" key="6">
    <source>
        <dbReference type="PROSITE" id="PS51379"/>
    </source>
</evidence>
<dbReference type="Pfam" id="PF02754">
    <property type="entry name" value="CCG"/>
    <property type="match status" value="2"/>
</dbReference>
<dbReference type="SUPFAM" id="SSF46548">
    <property type="entry name" value="alpha-helical ferredoxin"/>
    <property type="match status" value="1"/>
</dbReference>
<gene>
    <name evidence="7" type="ORF">AKJ09_04130</name>
</gene>
<evidence type="ECO:0000256" key="4">
    <source>
        <dbReference type="ARBA" id="ARBA00023004"/>
    </source>
</evidence>
<organism evidence="7 8">
    <name type="scientific">Labilithrix luteola</name>
    <dbReference type="NCBI Taxonomy" id="1391654"/>
    <lineage>
        <taxon>Bacteria</taxon>
        <taxon>Pseudomonadati</taxon>
        <taxon>Myxococcota</taxon>
        <taxon>Polyangia</taxon>
        <taxon>Polyangiales</taxon>
        <taxon>Labilitrichaceae</taxon>
        <taxon>Labilithrix</taxon>
    </lineage>
</organism>
<dbReference type="InterPro" id="IPR051460">
    <property type="entry name" value="HdrC_iron-sulfur_subunit"/>
</dbReference>
<dbReference type="PROSITE" id="PS51379">
    <property type="entry name" value="4FE4S_FER_2"/>
    <property type="match status" value="1"/>
</dbReference>
<keyword evidence="4" id="KW-0408">Iron</keyword>
<evidence type="ECO:0000313" key="7">
    <source>
        <dbReference type="EMBL" id="AKU97466.1"/>
    </source>
</evidence>
<dbReference type="InterPro" id="IPR017896">
    <property type="entry name" value="4Fe4S_Fe-S-bd"/>
</dbReference>
<evidence type="ECO:0000256" key="2">
    <source>
        <dbReference type="ARBA" id="ARBA00022723"/>
    </source>
</evidence>
<name>A0A0K1PVQ9_9BACT</name>
<keyword evidence="5" id="KW-0411">Iron-sulfur</keyword>
<protein>
    <submittedName>
        <fullName evidence="7">Putative L-lactate dehydrogenase</fullName>
    </submittedName>
</protein>
<feature type="domain" description="4Fe-4S ferredoxin-type" evidence="6">
    <location>
        <begin position="15"/>
        <end position="46"/>
    </location>
</feature>
<dbReference type="Proteomes" id="UP000064967">
    <property type="component" value="Chromosome"/>
</dbReference>
<dbReference type="Pfam" id="PF13183">
    <property type="entry name" value="Fer4_8"/>
    <property type="match status" value="1"/>
</dbReference>
<keyword evidence="3" id="KW-0560">Oxidoreductase</keyword>
<dbReference type="InterPro" id="IPR004017">
    <property type="entry name" value="Cys_rich_dom"/>
</dbReference>
<reference evidence="7 8" key="1">
    <citation type="submission" date="2015-08" db="EMBL/GenBank/DDBJ databases">
        <authorList>
            <person name="Babu N.S."/>
            <person name="Beckwith C.J."/>
            <person name="Beseler K.G."/>
            <person name="Brison A."/>
            <person name="Carone J.V."/>
            <person name="Caskin T.P."/>
            <person name="Diamond M."/>
            <person name="Durham M.E."/>
            <person name="Foxe J.M."/>
            <person name="Go M."/>
            <person name="Henderson B.A."/>
            <person name="Jones I.B."/>
            <person name="McGettigan J.A."/>
            <person name="Micheletti S.J."/>
            <person name="Nasrallah M.E."/>
            <person name="Ortiz D."/>
            <person name="Piller C.R."/>
            <person name="Privatt S.R."/>
            <person name="Schneider S.L."/>
            <person name="Sharp S."/>
            <person name="Smith T.C."/>
            <person name="Stanton J.D."/>
            <person name="Ullery H.E."/>
            <person name="Wilson R.J."/>
            <person name="Serrano M.G."/>
            <person name="Buck G."/>
            <person name="Lee V."/>
            <person name="Wang Y."/>
            <person name="Carvalho R."/>
            <person name="Voegtly L."/>
            <person name="Shi R."/>
            <person name="Duckworth R."/>
            <person name="Johnson A."/>
            <person name="Loviza R."/>
            <person name="Walstead R."/>
            <person name="Shah Z."/>
            <person name="Kiflezghi M."/>
            <person name="Wade K."/>
            <person name="Ball S.L."/>
            <person name="Bradley K.W."/>
            <person name="Asai D.J."/>
            <person name="Bowman C.A."/>
            <person name="Russell D.A."/>
            <person name="Pope W.H."/>
            <person name="Jacobs-Sera D."/>
            <person name="Hendrix R.W."/>
            <person name="Hatfull G.F."/>
        </authorList>
    </citation>
    <scope>NUCLEOTIDE SEQUENCE [LARGE SCALE GENOMIC DNA]</scope>
    <source>
        <strain evidence="7 8">DSM 27648</strain>
    </source>
</reference>
<keyword evidence="2" id="KW-0479">Metal-binding</keyword>
<dbReference type="GO" id="GO:0051539">
    <property type="term" value="F:4 iron, 4 sulfur cluster binding"/>
    <property type="evidence" value="ECO:0007669"/>
    <property type="project" value="UniProtKB-KW"/>
</dbReference>
<evidence type="ECO:0000256" key="3">
    <source>
        <dbReference type="ARBA" id="ARBA00023002"/>
    </source>
</evidence>
<keyword evidence="8" id="KW-1185">Reference proteome</keyword>
<dbReference type="OrthoDB" id="5289041at2"/>
<dbReference type="KEGG" id="llu:AKJ09_04130"/>
<dbReference type="PANTHER" id="PTHR43255:SF1">
    <property type="entry name" value="IRON-SULFUR-BINDING OXIDOREDUCTASE FADF-RELATED"/>
    <property type="match status" value="1"/>
</dbReference>
<dbReference type="EMBL" id="CP012333">
    <property type="protein sequence ID" value="AKU97466.1"/>
    <property type="molecule type" value="Genomic_DNA"/>
</dbReference>
<dbReference type="GO" id="GO:0046872">
    <property type="term" value="F:metal ion binding"/>
    <property type="evidence" value="ECO:0007669"/>
    <property type="project" value="UniProtKB-KW"/>
</dbReference>
<dbReference type="PANTHER" id="PTHR43255">
    <property type="entry name" value="IRON-SULFUR-BINDING OXIDOREDUCTASE FADF-RELATED-RELATED"/>
    <property type="match status" value="1"/>
</dbReference>
<evidence type="ECO:0000256" key="5">
    <source>
        <dbReference type="ARBA" id="ARBA00023014"/>
    </source>
</evidence>
<dbReference type="GO" id="GO:0005886">
    <property type="term" value="C:plasma membrane"/>
    <property type="evidence" value="ECO:0007669"/>
    <property type="project" value="TreeGrafter"/>
</dbReference>
<evidence type="ECO:0000256" key="1">
    <source>
        <dbReference type="ARBA" id="ARBA00022485"/>
    </source>
</evidence>
<sequence>MSRPDDRPLRRLPTLEPRKATLERCVFCPKLCRSSCPVSNAEPRETLTPWGKMSMAYFAANESVAVAPSFAAPAWACTGCFGCREHCDHRNDVTGTLFEARSALVAEGVAPPGATRTIERFAERTSVLRENAQQLAALPEVSDRAGTAVLVGCAYARARGDTPADAVRTVAKLGGEPVSVIDVCCGAPLLYAGDKKRFAQQGEMLAQVVKHKERLVVLDAGCASTIRVHLAELGIGMIAPVVHFTEFAARELAKLEPIDEAWAKGPVRYHDPCQLGRGLGVYDAPRNLLARALGRAPDEFARKREDARCSGGGGLLPVTMPDVASTMAKDRLAEHEAEGGGTVVTACASSLRSFQKRGANAVDLVTIVAKAAGVR</sequence>
<dbReference type="InterPro" id="IPR009051">
    <property type="entry name" value="Helical_ferredxn"/>
</dbReference>
<dbReference type="RefSeq" id="WP_146648593.1">
    <property type="nucleotide sequence ID" value="NZ_CP012333.1"/>
</dbReference>
<evidence type="ECO:0000313" key="8">
    <source>
        <dbReference type="Proteomes" id="UP000064967"/>
    </source>
</evidence>
<keyword evidence="1" id="KW-0004">4Fe-4S</keyword>
<proteinExistence type="predicted"/>
<dbReference type="Gene3D" id="1.10.1060.10">
    <property type="entry name" value="Alpha-helical ferredoxin"/>
    <property type="match status" value="1"/>
</dbReference>
<dbReference type="STRING" id="1391654.AKJ09_04130"/>
<accession>A0A0K1PVQ9</accession>
<dbReference type="AlphaFoldDB" id="A0A0K1PVQ9"/>
<dbReference type="GO" id="GO:0016491">
    <property type="term" value="F:oxidoreductase activity"/>
    <property type="evidence" value="ECO:0007669"/>
    <property type="project" value="UniProtKB-KW"/>
</dbReference>